<dbReference type="GO" id="GO:0005524">
    <property type="term" value="F:ATP binding"/>
    <property type="evidence" value="ECO:0007669"/>
    <property type="project" value="UniProtKB-KW"/>
</dbReference>
<dbReference type="Gene3D" id="3.40.50.300">
    <property type="entry name" value="P-loop containing nucleotide triphosphate hydrolases"/>
    <property type="match status" value="1"/>
</dbReference>
<evidence type="ECO:0000256" key="1">
    <source>
        <dbReference type="ARBA" id="ARBA00022448"/>
    </source>
</evidence>
<feature type="domain" description="ABC transporter" evidence="4">
    <location>
        <begin position="21"/>
        <end position="82"/>
    </location>
</feature>
<accession>A0A382N1K8</accession>
<dbReference type="AlphaFoldDB" id="A0A382N1K8"/>
<dbReference type="PANTHER" id="PTHR42711">
    <property type="entry name" value="ABC TRANSPORTER ATP-BINDING PROTEIN"/>
    <property type="match status" value="1"/>
</dbReference>
<organism evidence="5">
    <name type="scientific">marine metagenome</name>
    <dbReference type="NCBI Taxonomy" id="408172"/>
    <lineage>
        <taxon>unclassified sequences</taxon>
        <taxon>metagenomes</taxon>
        <taxon>ecological metagenomes</taxon>
    </lineage>
</organism>
<evidence type="ECO:0000256" key="3">
    <source>
        <dbReference type="ARBA" id="ARBA00022840"/>
    </source>
</evidence>
<dbReference type="InterPro" id="IPR003439">
    <property type="entry name" value="ABC_transporter-like_ATP-bd"/>
</dbReference>
<evidence type="ECO:0000313" key="5">
    <source>
        <dbReference type="EMBL" id="SVC55094.1"/>
    </source>
</evidence>
<keyword evidence="1" id="KW-0813">Transport</keyword>
<keyword evidence="2" id="KW-0547">Nucleotide-binding</keyword>
<protein>
    <recommendedName>
        <fullName evidence="4">ABC transporter domain-containing protein</fullName>
    </recommendedName>
</protein>
<dbReference type="EMBL" id="UINC01097414">
    <property type="protein sequence ID" value="SVC55094.1"/>
    <property type="molecule type" value="Genomic_DNA"/>
</dbReference>
<gene>
    <name evidence="5" type="ORF">METZ01_LOCUS307948</name>
</gene>
<reference evidence="5" key="1">
    <citation type="submission" date="2018-05" db="EMBL/GenBank/DDBJ databases">
        <authorList>
            <person name="Lanie J.A."/>
            <person name="Ng W.-L."/>
            <person name="Kazmierczak K.M."/>
            <person name="Andrzejewski T.M."/>
            <person name="Davidsen T.M."/>
            <person name="Wayne K.J."/>
            <person name="Tettelin H."/>
            <person name="Glass J.I."/>
            <person name="Rusch D."/>
            <person name="Podicherti R."/>
            <person name="Tsui H.-C.T."/>
            <person name="Winkler M.E."/>
        </authorList>
    </citation>
    <scope>NUCLEOTIDE SEQUENCE</scope>
</reference>
<evidence type="ECO:0000259" key="4">
    <source>
        <dbReference type="Pfam" id="PF00005"/>
    </source>
</evidence>
<dbReference type="SUPFAM" id="SSF52540">
    <property type="entry name" value="P-loop containing nucleoside triphosphate hydrolases"/>
    <property type="match status" value="1"/>
</dbReference>
<dbReference type="PANTHER" id="PTHR42711:SF4">
    <property type="entry name" value="ABC TRANSPORTER RELATED"/>
    <property type="match status" value="1"/>
</dbReference>
<dbReference type="InterPro" id="IPR050763">
    <property type="entry name" value="ABC_transporter_ATP-binding"/>
</dbReference>
<dbReference type="GO" id="GO:0016887">
    <property type="term" value="F:ATP hydrolysis activity"/>
    <property type="evidence" value="ECO:0007669"/>
    <property type="project" value="InterPro"/>
</dbReference>
<name>A0A382N1K8_9ZZZZ</name>
<dbReference type="InterPro" id="IPR027417">
    <property type="entry name" value="P-loop_NTPase"/>
</dbReference>
<proteinExistence type="predicted"/>
<keyword evidence="3" id="KW-0067">ATP-binding</keyword>
<sequence>MGQKNQLWWDIPASESFLLNKKIYEIPEIQYKKTLDELIDLLSIKDKLNVQVRRLSLGERMKMEIIAALLHNPKIVFLDEPTIGLDVISQSKIRDFVKYYNEKYKTTFLLTSHYMHDIQALCKRVHVIHKGKSLYDGEFEDLVNRVNPKRKLIFEFSTTPPQKGIETLIEKYTFRINETILRAELPDQELTQLVSELFQLGTPATITLEDLPVEDTMRSFFTQPEKFL</sequence>
<dbReference type="Pfam" id="PF00005">
    <property type="entry name" value="ABC_tran"/>
    <property type="match status" value="1"/>
</dbReference>
<evidence type="ECO:0000256" key="2">
    <source>
        <dbReference type="ARBA" id="ARBA00022741"/>
    </source>
</evidence>